<evidence type="ECO:0000313" key="6">
    <source>
        <dbReference type="EMBL" id="RXI49494.1"/>
    </source>
</evidence>
<keyword evidence="6" id="KW-0282">Flagellum</keyword>
<feature type="domain" description="Flagellar basal-body/hook protein C-terminal" evidence="4">
    <location>
        <begin position="211"/>
        <end position="254"/>
    </location>
</feature>
<sequence length="260" mass="29145">MIRGLYTAVSGMITEEAKQNVITNNLANVTTPGFKSDNLSVKQFDDVLLYNYDKKVGNKNVRHDLGGLSMGSKIDEVNTYFQQGMLEKTDRATDFGIQGKGFFVVEREGQGGNERLYTRNGHFYVNNRGFLVNDSGYNVIGRNNDTGAVEPIRLNTENFTLTKEGNISVDGNTTYTLQVADFQNYNDLRKVGHDAYTGNNAVNSTDYIVKQNTLEKSNVNTIREMIEMMTVMRTFETNQKIIQSIDDTLGKAVNEIGNVR</sequence>
<comment type="caution">
    <text evidence="6">The sequence shown here is derived from an EMBL/GenBank/DDBJ whole genome shotgun (WGS) entry which is preliminary data.</text>
</comment>
<evidence type="ECO:0000256" key="1">
    <source>
        <dbReference type="ARBA" id="ARBA00009677"/>
    </source>
</evidence>
<name>A0A4Q0VCS8_CLOTA</name>
<comment type="similarity">
    <text evidence="1 2">Belongs to the flagella basal body rod proteins family.</text>
</comment>
<dbReference type="Pfam" id="PF00460">
    <property type="entry name" value="Flg_bb_rod"/>
    <property type="match status" value="1"/>
</dbReference>
<dbReference type="AlphaFoldDB" id="A0A4Q0VCS8"/>
<dbReference type="EMBL" id="QMAP01000004">
    <property type="protein sequence ID" value="RXI49494.1"/>
    <property type="molecule type" value="Genomic_DNA"/>
</dbReference>
<dbReference type="InterPro" id="IPR010930">
    <property type="entry name" value="Flg_bb/hook_C_dom"/>
</dbReference>
<feature type="domain" description="Flagellar basal body rod protein N-terminal" evidence="3">
    <location>
        <begin position="5"/>
        <end position="35"/>
    </location>
</feature>
<keyword evidence="6" id="KW-0969">Cilium</keyword>
<evidence type="ECO:0000313" key="7">
    <source>
        <dbReference type="Proteomes" id="UP000290921"/>
    </source>
</evidence>
<dbReference type="InterPro" id="IPR001444">
    <property type="entry name" value="Flag_bb_rod_N"/>
</dbReference>
<protein>
    <submittedName>
        <fullName evidence="6">Flagellar basal body rod protein FlgG</fullName>
    </submittedName>
</protein>
<keyword evidence="2" id="KW-0975">Bacterial flagellum</keyword>
<comment type="subcellular location">
    <subcellularLocation>
        <location evidence="2">Bacterial flagellum basal body</location>
    </subcellularLocation>
</comment>
<dbReference type="Pfam" id="PF22692">
    <property type="entry name" value="LlgE_F_G_D1"/>
    <property type="match status" value="1"/>
</dbReference>
<evidence type="ECO:0000259" key="4">
    <source>
        <dbReference type="Pfam" id="PF06429"/>
    </source>
</evidence>
<gene>
    <name evidence="6" type="primary">flgG</name>
    <name evidence="6" type="ORF">DP130_05410</name>
</gene>
<organism evidence="6 7">
    <name type="scientific">Clostridium tetani</name>
    <dbReference type="NCBI Taxonomy" id="1513"/>
    <lineage>
        <taxon>Bacteria</taxon>
        <taxon>Bacillati</taxon>
        <taxon>Bacillota</taxon>
        <taxon>Clostridia</taxon>
        <taxon>Eubacteriales</taxon>
        <taxon>Clostridiaceae</taxon>
        <taxon>Clostridium</taxon>
    </lineage>
</organism>
<dbReference type="NCBIfam" id="TIGR03506">
    <property type="entry name" value="FlgEFG_subfam"/>
    <property type="match status" value="1"/>
</dbReference>
<dbReference type="PANTHER" id="PTHR30435:SF19">
    <property type="entry name" value="FLAGELLAR BASAL-BODY ROD PROTEIN FLGG"/>
    <property type="match status" value="1"/>
</dbReference>
<dbReference type="Pfam" id="PF06429">
    <property type="entry name" value="Flg_bbr_C"/>
    <property type="match status" value="1"/>
</dbReference>
<dbReference type="PANTHER" id="PTHR30435">
    <property type="entry name" value="FLAGELLAR PROTEIN"/>
    <property type="match status" value="1"/>
</dbReference>
<dbReference type="GO" id="GO:0009425">
    <property type="term" value="C:bacterial-type flagellum basal body"/>
    <property type="evidence" value="ECO:0007669"/>
    <property type="project" value="UniProtKB-SubCell"/>
</dbReference>
<keyword evidence="6" id="KW-0966">Cell projection</keyword>
<dbReference type="InterPro" id="IPR037925">
    <property type="entry name" value="FlgE/F/G-like"/>
</dbReference>
<dbReference type="RefSeq" id="WP_115605213.1">
    <property type="nucleotide sequence ID" value="NZ_AP026804.1"/>
</dbReference>
<reference evidence="6 7" key="1">
    <citation type="submission" date="2018-06" db="EMBL/GenBank/DDBJ databases">
        <title>Genome conservation of Clostridium tetani.</title>
        <authorList>
            <person name="Bruggemann H."/>
            <person name="Popoff M.R."/>
        </authorList>
    </citation>
    <scope>NUCLEOTIDE SEQUENCE [LARGE SCALE GENOMIC DNA]</scope>
    <source>
        <strain evidence="6 7">2017.061</strain>
    </source>
</reference>
<accession>A0A4Q0VCS8</accession>
<evidence type="ECO:0000256" key="2">
    <source>
        <dbReference type="RuleBase" id="RU362116"/>
    </source>
</evidence>
<dbReference type="GO" id="GO:0071978">
    <property type="term" value="P:bacterial-type flagellum-dependent swarming motility"/>
    <property type="evidence" value="ECO:0007669"/>
    <property type="project" value="TreeGrafter"/>
</dbReference>
<dbReference type="InterPro" id="IPR053967">
    <property type="entry name" value="LlgE_F_G-like_D1"/>
</dbReference>
<dbReference type="InterPro" id="IPR020013">
    <property type="entry name" value="Flagellar_FlgE/F/G"/>
</dbReference>
<proteinExistence type="inferred from homology"/>
<dbReference type="Proteomes" id="UP000290921">
    <property type="component" value="Unassembled WGS sequence"/>
</dbReference>
<dbReference type="SUPFAM" id="SSF117143">
    <property type="entry name" value="Flagellar hook protein flgE"/>
    <property type="match status" value="1"/>
</dbReference>
<feature type="domain" description="Flagellar hook protein FlgE/F/G-like D1" evidence="5">
    <location>
        <begin position="97"/>
        <end position="169"/>
    </location>
</feature>
<evidence type="ECO:0000259" key="3">
    <source>
        <dbReference type="Pfam" id="PF00460"/>
    </source>
</evidence>
<evidence type="ECO:0000259" key="5">
    <source>
        <dbReference type="Pfam" id="PF22692"/>
    </source>
</evidence>